<organism evidence="1">
    <name type="scientific">freshwater metagenome</name>
    <dbReference type="NCBI Taxonomy" id="449393"/>
    <lineage>
        <taxon>unclassified sequences</taxon>
        <taxon>metagenomes</taxon>
        <taxon>ecological metagenomes</taxon>
    </lineage>
</organism>
<gene>
    <name evidence="1" type="ORF">UFOPK1392_02013</name>
</gene>
<sequence>MDDGAVHDTTVWVLPNAPETAVGAPGTVAGVTAEETAELQPALFVAFTVNVYAVPLVRPVTVHVVAVVVEQVSEPGEEVTV</sequence>
<proteinExistence type="predicted"/>
<dbReference type="EMBL" id="CAEMXZ010000120">
    <property type="protein sequence ID" value="CAB4324248.1"/>
    <property type="molecule type" value="Genomic_DNA"/>
</dbReference>
<dbReference type="AlphaFoldDB" id="A0A6J5YKN3"/>
<protein>
    <submittedName>
        <fullName evidence="1">Unannotated protein</fullName>
    </submittedName>
</protein>
<name>A0A6J5YKN3_9ZZZZ</name>
<accession>A0A6J5YKN3</accession>
<reference evidence="1" key="1">
    <citation type="submission" date="2020-05" db="EMBL/GenBank/DDBJ databases">
        <authorList>
            <person name="Chiriac C."/>
            <person name="Salcher M."/>
            <person name="Ghai R."/>
            <person name="Kavagutti S V."/>
        </authorList>
    </citation>
    <scope>NUCLEOTIDE SEQUENCE</scope>
</reference>
<evidence type="ECO:0000313" key="1">
    <source>
        <dbReference type="EMBL" id="CAB4324248.1"/>
    </source>
</evidence>